<name>A0A838ABJ5_9PSEU</name>
<keyword evidence="2" id="KW-0560">Oxidoreductase</keyword>
<dbReference type="PANTHER" id="PTHR30466:SF11">
    <property type="entry name" value="FLAVIN-DEPENDENT MONOOXYGENASE, REDUCTASE SUBUNIT HSAB"/>
    <property type="match status" value="1"/>
</dbReference>
<proteinExistence type="inferred from homology"/>
<dbReference type="InterPro" id="IPR050268">
    <property type="entry name" value="NADH-dep_flavin_reductase"/>
</dbReference>
<dbReference type="GO" id="GO:0010181">
    <property type="term" value="F:FMN binding"/>
    <property type="evidence" value="ECO:0007669"/>
    <property type="project" value="InterPro"/>
</dbReference>
<dbReference type="SMART" id="SM00903">
    <property type="entry name" value="Flavin_Reduct"/>
    <property type="match status" value="1"/>
</dbReference>
<organism evidence="4 5">
    <name type="scientific">Haloechinothrix aidingensis</name>
    <dbReference type="NCBI Taxonomy" id="2752311"/>
    <lineage>
        <taxon>Bacteria</taxon>
        <taxon>Bacillati</taxon>
        <taxon>Actinomycetota</taxon>
        <taxon>Actinomycetes</taxon>
        <taxon>Pseudonocardiales</taxon>
        <taxon>Pseudonocardiaceae</taxon>
        <taxon>Haloechinothrix</taxon>
    </lineage>
</organism>
<keyword evidence="5" id="KW-1185">Reference proteome</keyword>
<gene>
    <name evidence="4" type="ORF">H0B56_13535</name>
</gene>
<feature type="domain" description="Flavin reductase like" evidence="3">
    <location>
        <begin position="21"/>
        <end position="164"/>
    </location>
</feature>
<dbReference type="SUPFAM" id="SSF50475">
    <property type="entry name" value="FMN-binding split barrel"/>
    <property type="match status" value="1"/>
</dbReference>
<evidence type="ECO:0000256" key="1">
    <source>
        <dbReference type="ARBA" id="ARBA00008898"/>
    </source>
</evidence>
<dbReference type="InterPro" id="IPR002563">
    <property type="entry name" value="Flavin_Rdtase-like_dom"/>
</dbReference>
<reference evidence="4 5" key="1">
    <citation type="submission" date="2020-07" db="EMBL/GenBank/DDBJ databases">
        <title>Genome of Haloechinothrix sp.</title>
        <authorList>
            <person name="Tang S.-K."/>
            <person name="Yang L."/>
            <person name="Zhu W.-Y."/>
        </authorList>
    </citation>
    <scope>NUCLEOTIDE SEQUENCE [LARGE SCALE GENOMIC DNA]</scope>
    <source>
        <strain evidence="4 5">YIM 98757</strain>
    </source>
</reference>
<accession>A0A838ABJ5</accession>
<comment type="caution">
    <text evidence="4">The sequence shown here is derived from an EMBL/GenBank/DDBJ whole genome shotgun (WGS) entry which is preliminary data.</text>
</comment>
<dbReference type="PANTHER" id="PTHR30466">
    <property type="entry name" value="FLAVIN REDUCTASE"/>
    <property type="match status" value="1"/>
</dbReference>
<dbReference type="Gene3D" id="2.30.110.10">
    <property type="entry name" value="Electron Transport, Fmn-binding Protein, Chain A"/>
    <property type="match status" value="1"/>
</dbReference>
<evidence type="ECO:0000313" key="5">
    <source>
        <dbReference type="Proteomes" id="UP000582974"/>
    </source>
</evidence>
<comment type="similarity">
    <text evidence="1">Belongs to the non-flavoprotein flavin reductase family.</text>
</comment>
<dbReference type="RefSeq" id="WP_180893380.1">
    <property type="nucleotide sequence ID" value="NZ_JACCKD010000004.1"/>
</dbReference>
<dbReference type="GO" id="GO:0042602">
    <property type="term" value="F:riboflavin reductase (NADPH) activity"/>
    <property type="evidence" value="ECO:0007669"/>
    <property type="project" value="TreeGrafter"/>
</dbReference>
<dbReference type="Proteomes" id="UP000582974">
    <property type="component" value="Unassembled WGS sequence"/>
</dbReference>
<dbReference type="EMBL" id="JACCKD010000004">
    <property type="protein sequence ID" value="MBA0126568.1"/>
    <property type="molecule type" value="Genomic_DNA"/>
</dbReference>
<dbReference type="InterPro" id="IPR012349">
    <property type="entry name" value="Split_barrel_FMN-bd"/>
</dbReference>
<evidence type="ECO:0000256" key="2">
    <source>
        <dbReference type="ARBA" id="ARBA00023002"/>
    </source>
</evidence>
<evidence type="ECO:0000259" key="3">
    <source>
        <dbReference type="SMART" id="SM00903"/>
    </source>
</evidence>
<dbReference type="Pfam" id="PF01613">
    <property type="entry name" value="Flavin_Reduct"/>
    <property type="match status" value="1"/>
</dbReference>
<protein>
    <submittedName>
        <fullName evidence="4">Flavin reductase family protein</fullName>
    </submittedName>
</protein>
<dbReference type="AlphaFoldDB" id="A0A838ABJ5"/>
<evidence type="ECO:0000313" key="4">
    <source>
        <dbReference type="EMBL" id="MBA0126568.1"/>
    </source>
</evidence>
<sequence length="170" mass="18001">MTIATTSTPDAADDEHLRAVLGRFCTGVTVITALRQGEPVGFTCQSFSALSLEPPYVCFCPSRTSTTWPRIRRAGSLCVNILAADQEEMGRRFAVSGADKFTGSGWGSSPNGSPLLDGALAWIDGSVEREVDGGDHTIVIARITGSEIRRDASPLLFYGSSFGRMAVPAG</sequence>